<comment type="caution">
    <text evidence="2">The sequence shown here is derived from an EMBL/GenBank/DDBJ whole genome shotgun (WGS) entry which is preliminary data.</text>
</comment>
<accession>A0AAW1DGV5</accession>
<gene>
    <name evidence="2" type="ORF">O3M35_006997</name>
</gene>
<evidence type="ECO:0000256" key="1">
    <source>
        <dbReference type="SAM" id="MobiDB-lite"/>
    </source>
</evidence>
<name>A0AAW1DGV5_9HEMI</name>
<feature type="region of interest" description="Disordered" evidence="1">
    <location>
        <begin position="31"/>
        <end position="63"/>
    </location>
</feature>
<evidence type="ECO:0000313" key="3">
    <source>
        <dbReference type="Proteomes" id="UP001461498"/>
    </source>
</evidence>
<reference evidence="2 3" key="1">
    <citation type="submission" date="2022-12" db="EMBL/GenBank/DDBJ databases">
        <title>Chromosome-level genome assembly of true bugs.</title>
        <authorList>
            <person name="Ma L."/>
            <person name="Li H."/>
        </authorList>
    </citation>
    <scope>NUCLEOTIDE SEQUENCE [LARGE SCALE GENOMIC DNA]</scope>
    <source>
        <strain evidence="2">Lab_2022b</strain>
    </source>
</reference>
<protein>
    <submittedName>
        <fullName evidence="2">Uncharacterized protein</fullName>
    </submittedName>
</protein>
<dbReference type="Proteomes" id="UP001461498">
    <property type="component" value="Unassembled WGS sequence"/>
</dbReference>
<organism evidence="2 3">
    <name type="scientific">Rhynocoris fuscipes</name>
    <dbReference type="NCBI Taxonomy" id="488301"/>
    <lineage>
        <taxon>Eukaryota</taxon>
        <taxon>Metazoa</taxon>
        <taxon>Ecdysozoa</taxon>
        <taxon>Arthropoda</taxon>
        <taxon>Hexapoda</taxon>
        <taxon>Insecta</taxon>
        <taxon>Pterygota</taxon>
        <taxon>Neoptera</taxon>
        <taxon>Paraneoptera</taxon>
        <taxon>Hemiptera</taxon>
        <taxon>Heteroptera</taxon>
        <taxon>Panheteroptera</taxon>
        <taxon>Cimicomorpha</taxon>
        <taxon>Reduviidae</taxon>
        <taxon>Harpactorinae</taxon>
        <taxon>Harpactorini</taxon>
        <taxon>Rhynocoris</taxon>
    </lineage>
</organism>
<evidence type="ECO:0000313" key="2">
    <source>
        <dbReference type="EMBL" id="KAK9509752.1"/>
    </source>
</evidence>
<sequence length="214" mass="23940">MSSQPKPFWRSTICDGLDTSSECMKTELLGRPTRPGWRAEEQGEDQGYQGLPGNRESENHSRSEDWIGAGEESCCRRGLSGPGSTKDNLTLLVAVEERNEYDDNDDKFHDSHGEREFSVRGLWFGGVLYNGLSYEDCLRKCGMASVSERYRGQGVNFVNGTYDSPELLVMFSFHVPARSTRQSKTFAEDSHRTEYGKSSSALKEIVNSMGVDVP</sequence>
<dbReference type="AlphaFoldDB" id="A0AAW1DGV5"/>
<dbReference type="EMBL" id="JAPXFL010000003">
    <property type="protein sequence ID" value="KAK9509752.1"/>
    <property type="molecule type" value="Genomic_DNA"/>
</dbReference>
<proteinExistence type="predicted"/>
<keyword evidence="3" id="KW-1185">Reference proteome</keyword>